<dbReference type="EMBL" id="CP001032">
    <property type="protein sequence ID" value="ACB76664.1"/>
    <property type="molecule type" value="Genomic_DNA"/>
</dbReference>
<dbReference type="AlphaFoldDB" id="B1ZUA2"/>
<organism evidence="1 2">
    <name type="scientific">Opitutus terrae (strain DSM 11246 / JCM 15787 / PB90-1)</name>
    <dbReference type="NCBI Taxonomy" id="452637"/>
    <lineage>
        <taxon>Bacteria</taxon>
        <taxon>Pseudomonadati</taxon>
        <taxon>Verrucomicrobiota</taxon>
        <taxon>Opitutia</taxon>
        <taxon>Opitutales</taxon>
        <taxon>Opitutaceae</taxon>
        <taxon>Opitutus</taxon>
    </lineage>
</organism>
<dbReference type="KEGG" id="ote:Oter_3387"/>
<protein>
    <submittedName>
        <fullName evidence="1">Uncharacterized protein</fullName>
    </submittedName>
</protein>
<keyword evidence="2" id="KW-1185">Reference proteome</keyword>
<dbReference type="HOGENOM" id="CLU_2288685_0_0_0"/>
<accession>B1ZUA2</accession>
<dbReference type="STRING" id="452637.Oter_3387"/>
<dbReference type="RefSeq" id="WP_012376193.1">
    <property type="nucleotide sequence ID" value="NC_010571.1"/>
</dbReference>
<name>B1ZUA2_OPITP</name>
<proteinExistence type="predicted"/>
<evidence type="ECO:0000313" key="2">
    <source>
        <dbReference type="Proteomes" id="UP000007013"/>
    </source>
</evidence>
<sequence>MKSKHQDEHPLAAPITLVGYIVTQGGKPCTLANVTGSHKGGLLLPGAPVVQFLKPRDAKRAIARTTRAADALRGSLVDTWERLHSLFHGGVFEVHPLGRQL</sequence>
<reference evidence="1 2" key="1">
    <citation type="journal article" date="2011" name="J. Bacteriol.">
        <title>Genome sequence of the verrucomicrobium Opitutus terrae PB90-1, an abundant inhabitant of rice paddy soil ecosystems.</title>
        <authorList>
            <person name="van Passel M.W."/>
            <person name="Kant R."/>
            <person name="Palva A."/>
            <person name="Copeland A."/>
            <person name="Lucas S."/>
            <person name="Lapidus A."/>
            <person name="Glavina del Rio T."/>
            <person name="Pitluck S."/>
            <person name="Goltsman E."/>
            <person name="Clum A."/>
            <person name="Sun H."/>
            <person name="Schmutz J."/>
            <person name="Larimer F.W."/>
            <person name="Land M.L."/>
            <person name="Hauser L."/>
            <person name="Kyrpides N."/>
            <person name="Mikhailova N."/>
            <person name="Richardson P.P."/>
            <person name="Janssen P.H."/>
            <person name="de Vos W.M."/>
            <person name="Smidt H."/>
        </authorList>
    </citation>
    <scope>NUCLEOTIDE SEQUENCE [LARGE SCALE GENOMIC DNA]</scope>
    <source>
        <strain evidence="2">DSM 11246 / JCM 15787 / PB90-1</strain>
    </source>
</reference>
<dbReference type="Proteomes" id="UP000007013">
    <property type="component" value="Chromosome"/>
</dbReference>
<evidence type="ECO:0000313" key="1">
    <source>
        <dbReference type="EMBL" id="ACB76664.1"/>
    </source>
</evidence>
<gene>
    <name evidence="1" type="ordered locus">Oter_3387</name>
</gene>